<organism evidence="2 3">
    <name type="scientific">Lactobacillus amylolyticus DSM 11664</name>
    <dbReference type="NCBI Taxonomy" id="585524"/>
    <lineage>
        <taxon>Bacteria</taxon>
        <taxon>Bacillati</taxon>
        <taxon>Bacillota</taxon>
        <taxon>Bacilli</taxon>
        <taxon>Lactobacillales</taxon>
        <taxon>Lactobacillaceae</taxon>
        <taxon>Lactobacillus</taxon>
    </lineage>
</organism>
<dbReference type="RefSeq" id="WP_006352348.1">
    <property type="nucleotide sequence ID" value="NZ_ADNY01000046.1"/>
</dbReference>
<dbReference type="Proteomes" id="UP000004069">
    <property type="component" value="Unassembled WGS sequence"/>
</dbReference>
<sequence length="142" mass="16532">MNSEYSLGKGKTYHDLKEAYIIFLCPFDPEGDGLLKYLAHTYLNQNRAKRLNDGAQKVIINSKSSFKGVSPDLQGLARLMNDELVKLNRHFDYAQNKIKEINRDPEKRSIIMEYETKMLERERDAEEAGMKRGMQRDIERGM</sequence>
<protein>
    <submittedName>
        <fullName evidence="2">Uncharacterized protein</fullName>
    </submittedName>
</protein>
<comment type="caution">
    <text evidence="2">The sequence shown here is derived from an EMBL/GenBank/DDBJ whole genome shotgun (WGS) entry which is preliminary data.</text>
</comment>
<dbReference type="PATRIC" id="fig|585524.9.peg.230"/>
<dbReference type="OrthoDB" id="2329383at2"/>
<accession>D4YUI6</accession>
<dbReference type="eggNOG" id="COG5464">
    <property type="taxonomic scope" value="Bacteria"/>
</dbReference>
<proteinExistence type="predicted"/>
<name>D4YUI6_9LACO</name>
<evidence type="ECO:0000313" key="2">
    <source>
        <dbReference type="EMBL" id="EFG55193.1"/>
    </source>
</evidence>
<evidence type="ECO:0000313" key="3">
    <source>
        <dbReference type="Proteomes" id="UP000004069"/>
    </source>
</evidence>
<gene>
    <name evidence="2" type="ORF">HMPREF0493_1197</name>
</gene>
<feature type="region of interest" description="Disordered" evidence="1">
    <location>
        <begin position="122"/>
        <end position="142"/>
    </location>
</feature>
<evidence type="ECO:0000256" key="1">
    <source>
        <dbReference type="SAM" id="MobiDB-lite"/>
    </source>
</evidence>
<reference evidence="2 3" key="1">
    <citation type="submission" date="2010-04" db="EMBL/GenBank/DDBJ databases">
        <authorList>
            <person name="Muzny D."/>
            <person name="Qin X."/>
            <person name="Deng J."/>
            <person name="Jiang H."/>
            <person name="Liu Y."/>
            <person name="Qu J."/>
            <person name="Song X.-Z."/>
            <person name="Zhang L."/>
            <person name="Thornton R."/>
            <person name="Coyle M."/>
            <person name="Francisco L."/>
            <person name="Jackson L."/>
            <person name="Javaid M."/>
            <person name="Korchina V."/>
            <person name="Kovar C."/>
            <person name="Mata R."/>
            <person name="Mathew T."/>
            <person name="Ngo R."/>
            <person name="Nguyen L."/>
            <person name="Nguyen N."/>
            <person name="Okwuonu G."/>
            <person name="Ongeri F."/>
            <person name="Pham C."/>
            <person name="Simmons D."/>
            <person name="Wilczek-Boney K."/>
            <person name="Hale W."/>
            <person name="Jakkamsetti A."/>
            <person name="Pham P."/>
            <person name="Ruth R."/>
            <person name="San Lucas F."/>
            <person name="Warren J."/>
            <person name="Zhang J."/>
            <person name="Zhao Z."/>
            <person name="Zhou C."/>
            <person name="Zhu D."/>
            <person name="Lee S."/>
            <person name="Bess C."/>
            <person name="Blankenburg K."/>
            <person name="Forbes L."/>
            <person name="Fu Q."/>
            <person name="Gubbala S."/>
            <person name="Hirani K."/>
            <person name="Jayaseelan J.C."/>
            <person name="Lara F."/>
            <person name="Munidasa M."/>
            <person name="Palculict T."/>
            <person name="Patil S."/>
            <person name="Pu L.-L."/>
            <person name="Saada N."/>
            <person name="Tang L."/>
            <person name="Weissenberger G."/>
            <person name="Zhu Y."/>
            <person name="Hemphill L."/>
            <person name="Shang Y."/>
            <person name="Youmans B."/>
            <person name="Ayvaz T."/>
            <person name="Ross M."/>
            <person name="Santibanez J."/>
            <person name="Aqrawi P."/>
            <person name="Gross S."/>
            <person name="Joshi V."/>
            <person name="Fowler G."/>
            <person name="Nazareth L."/>
            <person name="Reid J."/>
            <person name="Worley K."/>
            <person name="Petrosino J."/>
            <person name="Highlander S."/>
            <person name="Gibbs R."/>
        </authorList>
    </citation>
    <scope>NUCLEOTIDE SEQUENCE [LARGE SCALE GENOMIC DNA]</scope>
    <source>
        <strain evidence="2 3">DSM 11664</strain>
    </source>
</reference>
<dbReference type="EMBL" id="ADNY01000046">
    <property type="protein sequence ID" value="EFG55193.1"/>
    <property type="molecule type" value="Genomic_DNA"/>
</dbReference>
<dbReference type="AlphaFoldDB" id="D4YUI6"/>
<keyword evidence="3" id="KW-1185">Reference proteome</keyword>